<dbReference type="PANTHER" id="PTHR34796:SF1">
    <property type="entry name" value="EXPRESSED PROTEIN"/>
    <property type="match status" value="1"/>
</dbReference>
<reference evidence="2" key="1">
    <citation type="submission" date="2014-09" db="EMBL/GenBank/DDBJ databases">
        <authorList>
            <person name="Mudge J."/>
            <person name="Ramaraj T."/>
            <person name="Lindquist I.E."/>
            <person name="Bharti A.K."/>
            <person name="Sundararajan A."/>
            <person name="Cameron C.T."/>
            <person name="Woodward J.E."/>
            <person name="May G.D."/>
            <person name="Brubaker C."/>
            <person name="Broadhvest J."/>
            <person name="Wilkins T.A."/>
        </authorList>
    </citation>
    <scope>NUCLEOTIDE SEQUENCE</scope>
    <source>
        <strain evidence="2">cv. AKA8401</strain>
    </source>
</reference>
<protein>
    <submittedName>
        <fullName evidence="1">Uncharacterized ypuF</fullName>
    </submittedName>
</protein>
<dbReference type="Proteomes" id="UP000032142">
    <property type="component" value="Unassembled WGS sequence"/>
</dbReference>
<dbReference type="Gene3D" id="1.10.3450.10">
    <property type="entry name" value="TTHA0068-like"/>
    <property type="match status" value="1"/>
</dbReference>
<evidence type="ECO:0000313" key="1">
    <source>
        <dbReference type="EMBL" id="KHG22154.1"/>
    </source>
</evidence>
<proteinExistence type="predicted"/>
<name>A0A0B0PCM5_GOSAR</name>
<dbReference type="InterPro" id="IPR023203">
    <property type="entry name" value="TTHA0068_sf"/>
</dbReference>
<sequence length="256" mass="29183">MVLAFKPPLTYFSPFSSPHLPPRSTPSWLLHHSNSTYNPNTCLSPLPIYAHSKWPTNTHSFAIWYRYSSSEEEDDNHSFDEAVSLFNQREYYKCHDLLEALWNKAEDPTRTLIHGILQCAVGFHHLFNQNHKGAMMELGEGLCKLRKMDFDSGPFYDFEQDISAVLNFIYNTQIELAACGDDICVTMEQSERSYLLLGAYAAGQHLYHLEMDSDQVVYIVFCPQRPNGSAAHTSASSPKVRLPILKAAEDHLLFCE</sequence>
<accession>A0A0B0PCM5</accession>
<dbReference type="SUPFAM" id="SSF140663">
    <property type="entry name" value="TTHA0068-like"/>
    <property type="match status" value="1"/>
</dbReference>
<dbReference type="InterPro" id="IPR005500">
    <property type="entry name" value="DUF309"/>
</dbReference>
<dbReference type="Pfam" id="PF03745">
    <property type="entry name" value="DUF309"/>
    <property type="match status" value="1"/>
</dbReference>
<dbReference type="EMBL" id="KN420797">
    <property type="protein sequence ID" value="KHG22154.1"/>
    <property type="molecule type" value="Genomic_DNA"/>
</dbReference>
<organism evidence="1 2">
    <name type="scientific">Gossypium arboreum</name>
    <name type="common">Tree cotton</name>
    <name type="synonym">Gossypium nanking</name>
    <dbReference type="NCBI Taxonomy" id="29729"/>
    <lineage>
        <taxon>Eukaryota</taxon>
        <taxon>Viridiplantae</taxon>
        <taxon>Streptophyta</taxon>
        <taxon>Embryophyta</taxon>
        <taxon>Tracheophyta</taxon>
        <taxon>Spermatophyta</taxon>
        <taxon>Magnoliopsida</taxon>
        <taxon>eudicotyledons</taxon>
        <taxon>Gunneridae</taxon>
        <taxon>Pentapetalae</taxon>
        <taxon>rosids</taxon>
        <taxon>malvids</taxon>
        <taxon>Malvales</taxon>
        <taxon>Malvaceae</taxon>
        <taxon>Malvoideae</taxon>
        <taxon>Gossypium</taxon>
    </lineage>
</organism>
<keyword evidence="2" id="KW-1185">Reference proteome</keyword>
<evidence type="ECO:0000313" key="2">
    <source>
        <dbReference type="Proteomes" id="UP000032142"/>
    </source>
</evidence>
<dbReference type="PANTHER" id="PTHR34796">
    <property type="entry name" value="EXPRESSED PROTEIN"/>
    <property type="match status" value="1"/>
</dbReference>
<gene>
    <name evidence="1" type="ORF">F383_27584</name>
</gene>
<dbReference type="AlphaFoldDB" id="A0A0B0PCM5"/>